<dbReference type="EMBL" id="CAJVQA010000907">
    <property type="protein sequence ID" value="CAG8495537.1"/>
    <property type="molecule type" value="Genomic_DNA"/>
</dbReference>
<name>A0A9N8WNW4_9GLOM</name>
<dbReference type="AlphaFoldDB" id="A0A9N8WNW4"/>
<gene>
    <name evidence="1" type="ORF">CPELLU_LOCUS2196</name>
</gene>
<keyword evidence="2" id="KW-1185">Reference proteome</keyword>
<evidence type="ECO:0000313" key="1">
    <source>
        <dbReference type="EMBL" id="CAG8495537.1"/>
    </source>
</evidence>
<comment type="caution">
    <text evidence="1">The sequence shown here is derived from an EMBL/GenBank/DDBJ whole genome shotgun (WGS) entry which is preliminary data.</text>
</comment>
<accession>A0A9N8WNW4</accession>
<reference evidence="1" key="1">
    <citation type="submission" date="2021-06" db="EMBL/GenBank/DDBJ databases">
        <authorList>
            <person name="Kallberg Y."/>
            <person name="Tangrot J."/>
            <person name="Rosling A."/>
        </authorList>
    </citation>
    <scope>NUCLEOTIDE SEQUENCE</scope>
    <source>
        <strain evidence="1">FL966</strain>
    </source>
</reference>
<sequence length="61" mass="7135">MTEGKKLKTKTVCVYNSNLFTEFSKDVLNLYKRTSSEIEKIRASNHAFTKEIGRYLDREDS</sequence>
<organism evidence="1 2">
    <name type="scientific">Cetraspora pellucida</name>
    <dbReference type="NCBI Taxonomy" id="1433469"/>
    <lineage>
        <taxon>Eukaryota</taxon>
        <taxon>Fungi</taxon>
        <taxon>Fungi incertae sedis</taxon>
        <taxon>Mucoromycota</taxon>
        <taxon>Glomeromycotina</taxon>
        <taxon>Glomeromycetes</taxon>
        <taxon>Diversisporales</taxon>
        <taxon>Gigasporaceae</taxon>
        <taxon>Cetraspora</taxon>
    </lineage>
</organism>
<evidence type="ECO:0000313" key="2">
    <source>
        <dbReference type="Proteomes" id="UP000789759"/>
    </source>
</evidence>
<protein>
    <submittedName>
        <fullName evidence="1">16362_t:CDS:1</fullName>
    </submittedName>
</protein>
<dbReference type="Proteomes" id="UP000789759">
    <property type="component" value="Unassembled WGS sequence"/>
</dbReference>
<proteinExistence type="predicted"/>